<dbReference type="PANTHER" id="PTHR38781">
    <property type="entry name" value="ANTITOXIN DINJ-RELATED"/>
    <property type="match status" value="1"/>
</dbReference>
<keyword evidence="2" id="KW-1277">Toxin-antitoxin system</keyword>
<keyword evidence="4" id="KW-1185">Reference proteome</keyword>
<dbReference type="Pfam" id="PF04221">
    <property type="entry name" value="RelB"/>
    <property type="match status" value="1"/>
</dbReference>
<comment type="caution">
    <text evidence="3">The sequence shown here is derived from an EMBL/GenBank/DDBJ whole genome shotgun (WGS) entry which is preliminary data.</text>
</comment>
<dbReference type="PANTHER" id="PTHR38781:SF1">
    <property type="entry name" value="ANTITOXIN DINJ-RELATED"/>
    <property type="match status" value="1"/>
</dbReference>
<proteinExistence type="inferred from homology"/>
<accession>A0ABS3L8W4</accession>
<reference evidence="3 4" key="1">
    <citation type="submission" date="2021-03" db="EMBL/GenBank/DDBJ databases">
        <title>Enterococcal diversity collection.</title>
        <authorList>
            <person name="Gilmore M.S."/>
            <person name="Schwartzman J."/>
            <person name="Van Tyne D."/>
            <person name="Martin M."/>
            <person name="Earl A.M."/>
            <person name="Manson A.L."/>
            <person name="Straub T."/>
            <person name="Salamzade R."/>
            <person name="Saavedra J."/>
            <person name="Lebreton F."/>
            <person name="Prichula J."/>
            <person name="Schaufler K."/>
            <person name="Gaca A."/>
            <person name="Sgardioli B."/>
            <person name="Wagenaar J."/>
            <person name="Strong T."/>
        </authorList>
    </citation>
    <scope>NUCLEOTIDE SEQUENCE [LARGE SCALE GENOMIC DNA]</scope>
    <source>
        <strain evidence="3 4">669A</strain>
    </source>
</reference>
<name>A0ABS3L8W4_9ENTE</name>
<dbReference type="Gene3D" id="1.10.1220.10">
    <property type="entry name" value="Met repressor-like"/>
    <property type="match status" value="1"/>
</dbReference>
<evidence type="ECO:0000313" key="3">
    <source>
        <dbReference type="EMBL" id="MBO1306069.1"/>
    </source>
</evidence>
<sequence>MAHLNMRLDDNLIKEACEVFDSLEMDLTTGIRIYLTRVIRDRGIPFDWTSPKSDFDEALMDMEHGNYKTFNSVEELMKDLNSED</sequence>
<evidence type="ECO:0000313" key="4">
    <source>
        <dbReference type="Proteomes" id="UP000664601"/>
    </source>
</evidence>
<gene>
    <name evidence="3" type="ORF">JZO70_07845</name>
</gene>
<evidence type="ECO:0000256" key="2">
    <source>
        <dbReference type="ARBA" id="ARBA00022649"/>
    </source>
</evidence>
<dbReference type="Proteomes" id="UP000664601">
    <property type="component" value="Unassembled WGS sequence"/>
</dbReference>
<dbReference type="EMBL" id="JAFREM010000012">
    <property type="protein sequence ID" value="MBO1306069.1"/>
    <property type="molecule type" value="Genomic_DNA"/>
</dbReference>
<dbReference type="InterPro" id="IPR013321">
    <property type="entry name" value="Arc_rbn_hlx_hlx"/>
</dbReference>
<dbReference type="InterPro" id="IPR007337">
    <property type="entry name" value="RelB/DinJ"/>
</dbReference>
<organism evidence="3 4">
    <name type="scientific">Candidatus Enterococcus moelleringii</name>
    <dbReference type="NCBI Taxonomy" id="2815325"/>
    <lineage>
        <taxon>Bacteria</taxon>
        <taxon>Bacillati</taxon>
        <taxon>Bacillota</taxon>
        <taxon>Bacilli</taxon>
        <taxon>Lactobacillales</taxon>
        <taxon>Enterococcaceae</taxon>
        <taxon>Enterococcus</taxon>
    </lineage>
</organism>
<dbReference type="RefSeq" id="WP_207672997.1">
    <property type="nucleotide sequence ID" value="NZ_JAFREM010000012.1"/>
</dbReference>
<dbReference type="NCBIfam" id="TIGR02384">
    <property type="entry name" value="RelB_DinJ"/>
    <property type="match status" value="1"/>
</dbReference>
<evidence type="ECO:0000256" key="1">
    <source>
        <dbReference type="ARBA" id="ARBA00010562"/>
    </source>
</evidence>
<protein>
    <submittedName>
        <fullName evidence="3">Type II toxin-antitoxin system RelB/DinJ family antitoxin</fullName>
    </submittedName>
</protein>
<comment type="similarity">
    <text evidence="1">Belongs to the RelB/DinJ antitoxin family.</text>
</comment>